<feature type="compositionally biased region" description="Low complexity" evidence="1">
    <location>
        <begin position="523"/>
        <end position="538"/>
    </location>
</feature>
<name>A0A8D8BH39_CULPI</name>
<accession>A0A8D8BH39</accession>
<dbReference type="GO" id="GO:0031297">
    <property type="term" value="P:replication fork processing"/>
    <property type="evidence" value="ECO:0007669"/>
    <property type="project" value="InterPro"/>
</dbReference>
<feature type="compositionally biased region" description="Basic residues" evidence="1">
    <location>
        <begin position="492"/>
        <end position="503"/>
    </location>
</feature>
<evidence type="ECO:0000259" key="2">
    <source>
        <dbReference type="Pfam" id="PF14910"/>
    </source>
</evidence>
<dbReference type="GO" id="GO:0043596">
    <property type="term" value="C:nuclear replication fork"/>
    <property type="evidence" value="ECO:0007669"/>
    <property type="project" value="TreeGrafter"/>
</dbReference>
<protein>
    <submittedName>
        <fullName evidence="3">Protein MMS22-like</fullName>
    </submittedName>
</protein>
<dbReference type="GO" id="GO:0000724">
    <property type="term" value="P:double-strand break repair via homologous recombination"/>
    <property type="evidence" value="ECO:0007669"/>
    <property type="project" value="InterPro"/>
</dbReference>
<feature type="domain" description="Protein MMS22-like N-terminal" evidence="2">
    <location>
        <begin position="182"/>
        <end position="419"/>
    </location>
</feature>
<feature type="compositionally biased region" description="Basic and acidic residues" evidence="1">
    <location>
        <begin position="507"/>
        <end position="521"/>
    </location>
</feature>
<dbReference type="EMBL" id="HBUE01077136">
    <property type="protein sequence ID" value="CAG6475734.1"/>
    <property type="molecule type" value="Transcribed_RNA"/>
</dbReference>
<dbReference type="PANTHER" id="PTHR28547">
    <property type="entry name" value="PROTEIN MMS22-LIKE"/>
    <property type="match status" value="1"/>
</dbReference>
<dbReference type="AlphaFoldDB" id="A0A8D8BH39"/>
<organism evidence="3">
    <name type="scientific">Culex pipiens</name>
    <name type="common">House mosquito</name>
    <dbReference type="NCBI Taxonomy" id="7175"/>
    <lineage>
        <taxon>Eukaryota</taxon>
        <taxon>Metazoa</taxon>
        <taxon>Ecdysozoa</taxon>
        <taxon>Arthropoda</taxon>
        <taxon>Hexapoda</taxon>
        <taxon>Insecta</taxon>
        <taxon>Pterygota</taxon>
        <taxon>Neoptera</taxon>
        <taxon>Endopterygota</taxon>
        <taxon>Diptera</taxon>
        <taxon>Nematocera</taxon>
        <taxon>Culicoidea</taxon>
        <taxon>Culicidae</taxon>
        <taxon>Culicinae</taxon>
        <taxon>Culicini</taxon>
        <taxon>Culex</taxon>
        <taxon>Culex</taxon>
    </lineage>
</organism>
<dbReference type="InterPro" id="IPR029425">
    <property type="entry name" value="MMS22L_N"/>
</dbReference>
<evidence type="ECO:0000313" key="3">
    <source>
        <dbReference type="EMBL" id="CAG6475734.1"/>
    </source>
</evidence>
<dbReference type="PANTHER" id="PTHR28547:SF1">
    <property type="entry name" value="PROTEIN MMS22-LIKE"/>
    <property type="match status" value="1"/>
</dbReference>
<dbReference type="InterPro" id="IPR042320">
    <property type="entry name" value="MMS22-like"/>
</dbReference>
<evidence type="ECO:0000256" key="1">
    <source>
        <dbReference type="SAM" id="MobiDB-lite"/>
    </source>
</evidence>
<dbReference type="Pfam" id="PF14910">
    <property type="entry name" value="MMS22L_N"/>
    <property type="match status" value="1"/>
</dbReference>
<sequence>MFDCNNRPAELSSFVGPDVRKLVEVDRYRAIYAESSASPEDENRPAVLFGLEFYYLDDKMLQRLALEARTTMCHLGNSDVWQELGNTQGWWMGVQVGRFLRVLIGSCGEDALYKEEELLEVISVVTNSLPAIGLLADGFSGISVKRIDSGSYGSFHVALEWRWYALMLMYEVHKRISGKVDFEAAYRDLLEGLVGLASIKYNDRTIQNELTEEMQFYCPCVKNIWIGMLVLATSSGVDFWANLQIALEKILNEVHAKSWKRTKANTLLFQAWLVHGIASLYQYRLLDETTFKETPIITLPPDYTILDRALKEVTLGALPEDNLRTFLLLLKPIYTKWWPIKYDLVITLWEYFSKRLNSPFQLPQEPPINLACVSRSPKGIIDQAAQHSTQQAFDSLSTHTSSFKSYITLMAFMLRHLSTSSQKNQSPNPLQPNDPPVRSAQTDLPHRASHLQLHPPNLGHGPSHSLPGRLPATLQANAPLQPGPADAELGRRSRHPTHHRARAGQHGPHDSVHRARLRQDEPSSAGAGRAGASVPEVW</sequence>
<proteinExistence type="predicted"/>
<reference evidence="3" key="1">
    <citation type="submission" date="2021-05" db="EMBL/GenBank/DDBJ databases">
        <authorList>
            <person name="Alioto T."/>
            <person name="Alioto T."/>
            <person name="Gomez Garrido J."/>
        </authorList>
    </citation>
    <scope>NUCLEOTIDE SEQUENCE</scope>
</reference>
<feature type="compositionally biased region" description="Polar residues" evidence="1">
    <location>
        <begin position="419"/>
        <end position="428"/>
    </location>
</feature>
<feature type="region of interest" description="Disordered" evidence="1">
    <location>
        <begin position="419"/>
        <end position="538"/>
    </location>
</feature>